<name>A0A922NW75_9HYPH</name>
<protein>
    <submittedName>
        <fullName evidence="1">Uncharacterized protein</fullName>
    </submittedName>
</protein>
<evidence type="ECO:0000313" key="1">
    <source>
        <dbReference type="EMBL" id="KEQ02274.1"/>
    </source>
</evidence>
<evidence type="ECO:0000313" key="2">
    <source>
        <dbReference type="Proteomes" id="UP000052167"/>
    </source>
</evidence>
<dbReference type="Proteomes" id="UP000052167">
    <property type="component" value="Unassembled WGS sequence"/>
</dbReference>
<proteinExistence type="predicted"/>
<dbReference type="AlphaFoldDB" id="A0A922NW75"/>
<dbReference type="OrthoDB" id="8088793at2"/>
<gene>
    <name evidence="1" type="ORF">GV68_23485</name>
</gene>
<keyword evidence="2" id="KW-1185">Reference proteome</keyword>
<comment type="caution">
    <text evidence="1">The sequence shown here is derived from an EMBL/GenBank/DDBJ whole genome shotgun (WGS) entry which is preliminary data.</text>
</comment>
<accession>A0A922NW75</accession>
<reference evidence="1 2" key="1">
    <citation type="submission" date="2014-06" db="EMBL/GenBank/DDBJ databases">
        <title>Rhizobium pelagicum/R2-400B4.</title>
        <authorList>
            <person name="Kimes N.E."/>
            <person name="Lopez-Perez M."/>
        </authorList>
    </citation>
    <scope>NUCLEOTIDE SEQUENCE [LARGE SCALE GENOMIC DNA]</scope>
    <source>
        <strain evidence="1 2">R2-400B4</strain>
    </source>
</reference>
<organism evidence="1 2">
    <name type="scientific">Pseudorhizobium pelagicum</name>
    <dbReference type="NCBI Taxonomy" id="1509405"/>
    <lineage>
        <taxon>Bacteria</taxon>
        <taxon>Pseudomonadati</taxon>
        <taxon>Pseudomonadota</taxon>
        <taxon>Alphaproteobacteria</taxon>
        <taxon>Hyphomicrobiales</taxon>
        <taxon>Rhizobiaceae</taxon>
        <taxon>Rhizobium/Agrobacterium group</taxon>
        <taxon>Pseudorhizobium</taxon>
    </lineage>
</organism>
<dbReference type="RefSeq" id="WP_029619898.1">
    <property type="nucleotide sequence ID" value="NZ_JOKJ01000062.1"/>
</dbReference>
<sequence>MNMLETISIDVYPWAAPTKEQRAWFDALSPDEKRKAIQAAIDEGFDSPVSGKSIDDIIREARAESPHAS</sequence>
<dbReference type="EMBL" id="JOKJ01000062">
    <property type="protein sequence ID" value="KEQ02274.1"/>
    <property type="molecule type" value="Genomic_DNA"/>
</dbReference>